<dbReference type="PANTHER" id="PTHR37299">
    <property type="entry name" value="TRANSCRIPTIONAL REGULATOR-RELATED"/>
    <property type="match status" value="1"/>
</dbReference>
<dbReference type="Gene3D" id="3.40.50.2300">
    <property type="match status" value="1"/>
</dbReference>
<feature type="domain" description="HTH LytTR-type" evidence="3">
    <location>
        <begin position="143"/>
        <end position="246"/>
    </location>
</feature>
<dbReference type="PANTHER" id="PTHR37299:SF1">
    <property type="entry name" value="STAGE 0 SPORULATION PROTEIN A HOMOLOG"/>
    <property type="match status" value="1"/>
</dbReference>
<dbReference type="SMART" id="SM00850">
    <property type="entry name" value="LytTR"/>
    <property type="match status" value="1"/>
</dbReference>
<dbReference type="GO" id="GO:0003677">
    <property type="term" value="F:DNA binding"/>
    <property type="evidence" value="ECO:0007669"/>
    <property type="project" value="UniProtKB-KW"/>
</dbReference>
<dbReference type="Proteomes" id="UP000238442">
    <property type="component" value="Chromosome"/>
</dbReference>
<evidence type="ECO:0000259" key="2">
    <source>
        <dbReference type="PROSITE" id="PS50110"/>
    </source>
</evidence>
<name>A0A2S0HXW2_9FLAO</name>
<dbReference type="Pfam" id="PF04397">
    <property type="entry name" value="LytTR"/>
    <property type="match status" value="1"/>
</dbReference>
<dbReference type="PROSITE" id="PS50930">
    <property type="entry name" value="HTH_LYTTR"/>
    <property type="match status" value="1"/>
</dbReference>
<dbReference type="GO" id="GO:0000156">
    <property type="term" value="F:phosphorelay response regulator activity"/>
    <property type="evidence" value="ECO:0007669"/>
    <property type="project" value="InterPro"/>
</dbReference>
<dbReference type="Gene3D" id="2.40.50.1020">
    <property type="entry name" value="LytTr DNA-binding domain"/>
    <property type="match status" value="1"/>
</dbReference>
<evidence type="ECO:0000259" key="3">
    <source>
        <dbReference type="PROSITE" id="PS50930"/>
    </source>
</evidence>
<proteinExistence type="predicted"/>
<dbReference type="InterPro" id="IPR001789">
    <property type="entry name" value="Sig_transdc_resp-reg_receiver"/>
</dbReference>
<dbReference type="InterPro" id="IPR007492">
    <property type="entry name" value="LytTR_DNA-bd_dom"/>
</dbReference>
<dbReference type="SUPFAM" id="SSF52172">
    <property type="entry name" value="CheY-like"/>
    <property type="match status" value="1"/>
</dbReference>
<dbReference type="InterPro" id="IPR046947">
    <property type="entry name" value="LytR-like"/>
</dbReference>
<keyword evidence="1" id="KW-0597">Phosphoprotein</keyword>
<reference evidence="4 5" key="1">
    <citation type="submission" date="2018-02" db="EMBL/GenBank/DDBJ databases">
        <title>Genomic analysis of the strain RR4-38 isolated from a seawater recirculating aquaculture system.</title>
        <authorList>
            <person name="Kim Y.-S."/>
            <person name="Jang Y.H."/>
            <person name="Kim K.-H."/>
        </authorList>
    </citation>
    <scope>NUCLEOTIDE SEQUENCE [LARGE SCALE GENOMIC DNA]</scope>
    <source>
        <strain evidence="4 5">RR4-38</strain>
    </source>
</reference>
<evidence type="ECO:0000313" key="4">
    <source>
        <dbReference type="EMBL" id="AVI51521.1"/>
    </source>
</evidence>
<protein>
    <submittedName>
        <fullName evidence="4">DNA-binding response regulator</fullName>
    </submittedName>
</protein>
<dbReference type="AlphaFoldDB" id="A0A2S0HXW2"/>
<evidence type="ECO:0000313" key="5">
    <source>
        <dbReference type="Proteomes" id="UP000238442"/>
    </source>
</evidence>
<dbReference type="EMBL" id="CP027062">
    <property type="protein sequence ID" value="AVI51521.1"/>
    <property type="molecule type" value="Genomic_DNA"/>
</dbReference>
<accession>A0A2S0HXW2</accession>
<dbReference type="OrthoDB" id="2168082at2"/>
<gene>
    <name evidence="4" type="ORF">C5O00_10220</name>
</gene>
<dbReference type="PROSITE" id="PS50110">
    <property type="entry name" value="RESPONSE_REGULATORY"/>
    <property type="match status" value="1"/>
</dbReference>
<dbReference type="Pfam" id="PF00072">
    <property type="entry name" value="Response_reg"/>
    <property type="match status" value="1"/>
</dbReference>
<evidence type="ECO:0000256" key="1">
    <source>
        <dbReference type="PROSITE-ProRule" id="PRU00169"/>
    </source>
</evidence>
<keyword evidence="5" id="KW-1185">Reference proteome</keyword>
<organism evidence="4 5">
    <name type="scientific">Pukyongia salina</name>
    <dbReference type="NCBI Taxonomy" id="2094025"/>
    <lineage>
        <taxon>Bacteria</taxon>
        <taxon>Pseudomonadati</taxon>
        <taxon>Bacteroidota</taxon>
        <taxon>Flavobacteriia</taxon>
        <taxon>Flavobacteriales</taxon>
        <taxon>Flavobacteriaceae</taxon>
        <taxon>Pukyongia</taxon>
    </lineage>
</organism>
<dbReference type="InterPro" id="IPR011006">
    <property type="entry name" value="CheY-like_superfamily"/>
</dbReference>
<dbReference type="KEGG" id="aue:C5O00_10220"/>
<feature type="domain" description="Response regulatory" evidence="2">
    <location>
        <begin position="3"/>
        <end position="116"/>
    </location>
</feature>
<sequence length="246" mass="28368">MLKAIIVDDEANAIKNLKWEIERFCPEVSILDGFTSPSEAISGINYLKPDCVFLDIEMPEMDGFQLLKELRFRDFNLIITTAYDNYAIKAFKENAVDYLLKPIDSDDLKRAVSKIISQKEKQGLGFELNKVIDSLRPPNNKKISIPLSGRTLFVDNEEVIYCKSDGNYTEIYLTEGKCEVITKNLKDVDRELLNEAFYRVHNSFVVNTYHIKEYIRADGHYLIMSNNQKIPISRTKRDALVQRLAI</sequence>
<dbReference type="SMART" id="SM00448">
    <property type="entry name" value="REC"/>
    <property type="match status" value="1"/>
</dbReference>
<keyword evidence="4" id="KW-0238">DNA-binding</keyword>
<dbReference type="RefSeq" id="WP_105216761.1">
    <property type="nucleotide sequence ID" value="NZ_CP027062.1"/>
</dbReference>
<feature type="modified residue" description="4-aspartylphosphate" evidence="1">
    <location>
        <position position="55"/>
    </location>
</feature>